<accession>A0A1V5ZMX9</accession>
<dbReference type="Proteomes" id="UP000485621">
    <property type="component" value="Unassembled WGS sequence"/>
</dbReference>
<dbReference type="EMBL" id="MWDB01000017">
    <property type="protein sequence ID" value="OQB41422.1"/>
    <property type="molecule type" value="Genomic_DNA"/>
</dbReference>
<gene>
    <name evidence="1" type="ORF">BWY04_00840</name>
</gene>
<protein>
    <submittedName>
        <fullName evidence="1">Uncharacterized protein</fullName>
    </submittedName>
</protein>
<organism evidence="1">
    <name type="scientific">candidate division CPR1 bacterium ADurb.Bin160</name>
    <dbReference type="NCBI Taxonomy" id="1852826"/>
    <lineage>
        <taxon>Bacteria</taxon>
        <taxon>candidate division CPR1</taxon>
    </lineage>
</organism>
<sequence>MLFISFILSRQIWLNTVIIFSLCSLEAISGTTPPKILCSFTCEYAKSSSTKKVFQSKFTIQMDVSSQLVSIAKVLCIFINFFTC</sequence>
<evidence type="ECO:0000313" key="1">
    <source>
        <dbReference type="EMBL" id="OQB41422.1"/>
    </source>
</evidence>
<reference evidence="1" key="1">
    <citation type="submission" date="2017-02" db="EMBL/GenBank/DDBJ databases">
        <title>Delving into the versatile metabolic prowess of the omnipresent phylum Bacteroidetes.</title>
        <authorList>
            <person name="Nobu M.K."/>
            <person name="Mei R."/>
            <person name="Narihiro T."/>
            <person name="Kuroda K."/>
            <person name="Liu W.-T."/>
        </authorList>
    </citation>
    <scope>NUCLEOTIDE SEQUENCE</scope>
    <source>
        <strain evidence="1">ADurb.Bin160</strain>
    </source>
</reference>
<comment type="caution">
    <text evidence="1">The sequence shown here is derived from an EMBL/GenBank/DDBJ whole genome shotgun (WGS) entry which is preliminary data.</text>
</comment>
<proteinExistence type="predicted"/>
<dbReference type="AlphaFoldDB" id="A0A1V5ZMX9"/>
<name>A0A1V5ZMX9_9BACT</name>